<feature type="compositionally biased region" description="Basic and acidic residues" evidence="1">
    <location>
        <begin position="1"/>
        <end position="11"/>
    </location>
</feature>
<name>A0A1B0GCJ6_GLOMM</name>
<organism evidence="2 3">
    <name type="scientific">Glossina morsitans morsitans</name>
    <name type="common">Savannah tsetse fly</name>
    <dbReference type="NCBI Taxonomy" id="37546"/>
    <lineage>
        <taxon>Eukaryota</taxon>
        <taxon>Metazoa</taxon>
        <taxon>Ecdysozoa</taxon>
        <taxon>Arthropoda</taxon>
        <taxon>Hexapoda</taxon>
        <taxon>Insecta</taxon>
        <taxon>Pterygota</taxon>
        <taxon>Neoptera</taxon>
        <taxon>Endopterygota</taxon>
        <taxon>Diptera</taxon>
        <taxon>Brachycera</taxon>
        <taxon>Muscomorpha</taxon>
        <taxon>Hippoboscoidea</taxon>
        <taxon>Glossinidae</taxon>
        <taxon>Glossina</taxon>
    </lineage>
</organism>
<accession>A0A1B0GCJ6</accession>
<feature type="region of interest" description="Disordered" evidence="1">
    <location>
        <begin position="1"/>
        <end position="36"/>
    </location>
</feature>
<dbReference type="EMBL" id="CCAG010021444">
    <property type="status" value="NOT_ANNOTATED_CDS"/>
    <property type="molecule type" value="Genomic_DNA"/>
</dbReference>
<dbReference type="Proteomes" id="UP000092444">
    <property type="component" value="Unassembled WGS sequence"/>
</dbReference>
<protein>
    <submittedName>
        <fullName evidence="2">Uncharacterized protein</fullName>
    </submittedName>
</protein>
<feature type="compositionally biased region" description="Polar residues" evidence="1">
    <location>
        <begin position="12"/>
        <end position="23"/>
    </location>
</feature>
<evidence type="ECO:0000313" key="2">
    <source>
        <dbReference type="EnsemblMetazoa" id="GMOY011022-PA"/>
    </source>
</evidence>
<sequence length="82" mass="9262">MANKQTQEKVTIRSTFMSSNQVGAEQHVKSRQQASYGEDEDCLVLQRAFSVWRWSASENSVFNSVVDGRLVGTHSSRQKTII</sequence>
<proteinExistence type="predicted"/>
<dbReference type="EnsemblMetazoa" id="GMOY011022-RA">
    <property type="protein sequence ID" value="GMOY011022-PA"/>
    <property type="gene ID" value="GMOY011022"/>
</dbReference>
<evidence type="ECO:0000313" key="3">
    <source>
        <dbReference type="Proteomes" id="UP000092444"/>
    </source>
</evidence>
<evidence type="ECO:0000256" key="1">
    <source>
        <dbReference type="SAM" id="MobiDB-lite"/>
    </source>
</evidence>
<dbReference type="VEuPathDB" id="VectorBase:GMOY011022"/>
<reference evidence="2" key="1">
    <citation type="submission" date="2020-05" db="UniProtKB">
        <authorList>
            <consortium name="EnsemblMetazoa"/>
        </authorList>
    </citation>
    <scope>IDENTIFICATION</scope>
    <source>
        <strain evidence="2">Yale</strain>
    </source>
</reference>
<dbReference type="AlphaFoldDB" id="A0A1B0GCJ6"/>
<keyword evidence="3" id="KW-1185">Reference proteome</keyword>